<feature type="compositionally biased region" description="Polar residues" evidence="1">
    <location>
        <begin position="55"/>
        <end position="67"/>
    </location>
</feature>
<comment type="caution">
    <text evidence="2">The sequence shown here is derived from an EMBL/GenBank/DDBJ whole genome shotgun (WGS) entry which is preliminary data.</text>
</comment>
<keyword evidence="3" id="KW-1185">Reference proteome</keyword>
<feature type="compositionally biased region" description="Polar residues" evidence="1">
    <location>
        <begin position="205"/>
        <end position="225"/>
    </location>
</feature>
<name>A0A9P6DV22_9AGAM</name>
<gene>
    <name evidence="2" type="ORF">BS47DRAFT_1361428</name>
</gene>
<evidence type="ECO:0000256" key="1">
    <source>
        <dbReference type="SAM" id="MobiDB-lite"/>
    </source>
</evidence>
<dbReference type="Proteomes" id="UP000886523">
    <property type="component" value="Unassembled WGS sequence"/>
</dbReference>
<feature type="region of interest" description="Disordered" evidence="1">
    <location>
        <begin position="31"/>
        <end position="128"/>
    </location>
</feature>
<evidence type="ECO:0000313" key="2">
    <source>
        <dbReference type="EMBL" id="KAF9514867.1"/>
    </source>
</evidence>
<feature type="compositionally biased region" description="Low complexity" evidence="1">
    <location>
        <begin position="164"/>
        <end position="175"/>
    </location>
</feature>
<reference evidence="2" key="1">
    <citation type="journal article" date="2020" name="Nat. Commun.">
        <title>Large-scale genome sequencing of mycorrhizal fungi provides insights into the early evolution of symbiotic traits.</title>
        <authorList>
            <person name="Miyauchi S."/>
            <person name="Kiss E."/>
            <person name="Kuo A."/>
            <person name="Drula E."/>
            <person name="Kohler A."/>
            <person name="Sanchez-Garcia M."/>
            <person name="Morin E."/>
            <person name="Andreopoulos B."/>
            <person name="Barry K.W."/>
            <person name="Bonito G."/>
            <person name="Buee M."/>
            <person name="Carver A."/>
            <person name="Chen C."/>
            <person name="Cichocki N."/>
            <person name="Clum A."/>
            <person name="Culley D."/>
            <person name="Crous P.W."/>
            <person name="Fauchery L."/>
            <person name="Girlanda M."/>
            <person name="Hayes R.D."/>
            <person name="Keri Z."/>
            <person name="LaButti K."/>
            <person name="Lipzen A."/>
            <person name="Lombard V."/>
            <person name="Magnuson J."/>
            <person name="Maillard F."/>
            <person name="Murat C."/>
            <person name="Nolan M."/>
            <person name="Ohm R.A."/>
            <person name="Pangilinan J."/>
            <person name="Pereira M.F."/>
            <person name="Perotto S."/>
            <person name="Peter M."/>
            <person name="Pfister S."/>
            <person name="Riley R."/>
            <person name="Sitrit Y."/>
            <person name="Stielow J.B."/>
            <person name="Szollosi G."/>
            <person name="Zifcakova L."/>
            <person name="Stursova M."/>
            <person name="Spatafora J.W."/>
            <person name="Tedersoo L."/>
            <person name="Vaario L.M."/>
            <person name="Yamada A."/>
            <person name="Yan M."/>
            <person name="Wang P."/>
            <person name="Xu J."/>
            <person name="Bruns T."/>
            <person name="Baldrian P."/>
            <person name="Vilgalys R."/>
            <person name="Dunand C."/>
            <person name="Henrissat B."/>
            <person name="Grigoriev I.V."/>
            <person name="Hibbett D."/>
            <person name="Nagy L.G."/>
            <person name="Martin F.M."/>
        </authorList>
    </citation>
    <scope>NUCLEOTIDE SEQUENCE</scope>
    <source>
        <strain evidence="2">UP504</strain>
    </source>
</reference>
<dbReference type="EMBL" id="MU128956">
    <property type="protein sequence ID" value="KAF9514867.1"/>
    <property type="molecule type" value="Genomic_DNA"/>
</dbReference>
<feature type="compositionally biased region" description="Polar residues" evidence="1">
    <location>
        <begin position="115"/>
        <end position="128"/>
    </location>
</feature>
<protein>
    <submittedName>
        <fullName evidence="2">Uncharacterized protein</fullName>
    </submittedName>
</protein>
<feature type="compositionally biased region" description="Basic and acidic residues" evidence="1">
    <location>
        <begin position="68"/>
        <end position="80"/>
    </location>
</feature>
<sequence length="255" mass="28695">MPNDTADIMPHRTTPASAGVVLHKVSYRLKYIQQDEDPPNEPPPPQMTTPRKTKATNAPRQRTNAKQTQERGRTTQDHGTPRQTTHPLWRVNESMPNNPPTHLSPVRKPDRGRHTTATQNNAGTRMNHTSATAGVWFYTRYRLTTNTKMKTRQRNPPPRNDNAPTTWKPTTRPTKMSAERNPLNRGVKPGQTTHPLPRVCPPQQTPGTSPNDQPNVSMDGTTPTQAGRYHTPTHAVLNMQMGNQKARLGRPQIYV</sequence>
<evidence type="ECO:0000313" key="3">
    <source>
        <dbReference type="Proteomes" id="UP000886523"/>
    </source>
</evidence>
<proteinExistence type="predicted"/>
<feature type="region of interest" description="Disordered" evidence="1">
    <location>
        <begin position="146"/>
        <end position="229"/>
    </location>
</feature>
<dbReference type="AlphaFoldDB" id="A0A9P6DV22"/>
<organism evidence="2 3">
    <name type="scientific">Hydnum rufescens UP504</name>
    <dbReference type="NCBI Taxonomy" id="1448309"/>
    <lineage>
        <taxon>Eukaryota</taxon>
        <taxon>Fungi</taxon>
        <taxon>Dikarya</taxon>
        <taxon>Basidiomycota</taxon>
        <taxon>Agaricomycotina</taxon>
        <taxon>Agaricomycetes</taxon>
        <taxon>Cantharellales</taxon>
        <taxon>Hydnaceae</taxon>
        <taxon>Hydnum</taxon>
    </lineage>
</organism>
<accession>A0A9P6DV22</accession>